<sequence>MVKAKTAKKTSKRSPTAFQRYMKTNLPKFASDMGFVKGNPKASACQYHDPPAVQFEIASNIFSAAIFGVGVIEKVGEETETSTEKWQWRCRATESIAVANLIQDRLIQKAGVARVLSEMEPVVGFGRNTQHNRDCIVEYNAIKRKFISLDDLDIIARTKGTSVKYADLVNSGLEFREMTVHYIAGFFEAEGSMCLSQNKRSRDDVHNLVVQIAQKDMYILYLILAYMKMGVVNVDASGAGTYVANSGYGIQVLKQLQPFVRSAAIKAQIRIILEEGVNANTKLKLVQYKAKRRAP</sequence>
<dbReference type="EMBL" id="JAFCMP010000223">
    <property type="protein sequence ID" value="KAG5182991.1"/>
    <property type="molecule type" value="Genomic_DNA"/>
</dbReference>
<accession>A0A835YWY6</accession>
<gene>
    <name evidence="2" type="ORF">JKP88DRAFT_272957</name>
</gene>
<name>A0A835YWY6_9STRA</name>
<proteinExistence type="predicted"/>
<protein>
    <recommendedName>
        <fullName evidence="1">Homing endonuclease LAGLIDADG domain-containing protein</fullName>
    </recommendedName>
</protein>
<dbReference type="InterPro" id="IPR027434">
    <property type="entry name" value="Homing_endonucl"/>
</dbReference>
<dbReference type="Gene3D" id="3.10.28.10">
    <property type="entry name" value="Homing endonucleases"/>
    <property type="match status" value="1"/>
</dbReference>
<evidence type="ECO:0000313" key="2">
    <source>
        <dbReference type="EMBL" id="KAG5182991.1"/>
    </source>
</evidence>
<feature type="domain" description="Homing endonuclease LAGLIDADG" evidence="1">
    <location>
        <begin position="183"/>
        <end position="243"/>
    </location>
</feature>
<dbReference type="InterPro" id="IPR004860">
    <property type="entry name" value="LAGLIDADG_dom"/>
</dbReference>
<dbReference type="Proteomes" id="UP000664859">
    <property type="component" value="Unassembled WGS sequence"/>
</dbReference>
<dbReference type="Pfam" id="PF00961">
    <property type="entry name" value="LAGLIDADG_1"/>
    <property type="match status" value="1"/>
</dbReference>
<evidence type="ECO:0000313" key="3">
    <source>
        <dbReference type="Proteomes" id="UP000664859"/>
    </source>
</evidence>
<dbReference type="GO" id="GO:0004519">
    <property type="term" value="F:endonuclease activity"/>
    <property type="evidence" value="ECO:0007669"/>
    <property type="project" value="InterPro"/>
</dbReference>
<comment type="caution">
    <text evidence="2">The sequence shown here is derived from an EMBL/GenBank/DDBJ whole genome shotgun (WGS) entry which is preliminary data.</text>
</comment>
<dbReference type="SUPFAM" id="SSF55608">
    <property type="entry name" value="Homing endonucleases"/>
    <property type="match status" value="1"/>
</dbReference>
<keyword evidence="3" id="KW-1185">Reference proteome</keyword>
<dbReference type="AlphaFoldDB" id="A0A835YWY6"/>
<reference evidence="2" key="1">
    <citation type="submission" date="2021-02" db="EMBL/GenBank/DDBJ databases">
        <title>First Annotated Genome of the Yellow-green Alga Tribonema minus.</title>
        <authorList>
            <person name="Mahan K.M."/>
        </authorList>
    </citation>
    <scope>NUCLEOTIDE SEQUENCE</scope>
    <source>
        <strain evidence="2">UTEX B ZZ1240</strain>
    </source>
</reference>
<evidence type="ECO:0000259" key="1">
    <source>
        <dbReference type="Pfam" id="PF00961"/>
    </source>
</evidence>
<organism evidence="2 3">
    <name type="scientific">Tribonema minus</name>
    <dbReference type="NCBI Taxonomy" id="303371"/>
    <lineage>
        <taxon>Eukaryota</taxon>
        <taxon>Sar</taxon>
        <taxon>Stramenopiles</taxon>
        <taxon>Ochrophyta</taxon>
        <taxon>PX clade</taxon>
        <taxon>Xanthophyceae</taxon>
        <taxon>Tribonematales</taxon>
        <taxon>Tribonemataceae</taxon>
        <taxon>Tribonema</taxon>
    </lineage>
</organism>